<dbReference type="CDD" id="cd07247">
    <property type="entry name" value="SgaA_N_like"/>
    <property type="match status" value="2"/>
</dbReference>
<dbReference type="EMBL" id="JAEVLS010000001">
    <property type="protein sequence ID" value="MBM0103680.1"/>
    <property type="molecule type" value="Genomic_DNA"/>
</dbReference>
<evidence type="ECO:0000256" key="1">
    <source>
        <dbReference type="SAM" id="MobiDB-lite"/>
    </source>
</evidence>
<keyword evidence="4" id="KW-1185">Reference proteome</keyword>
<dbReference type="InterPro" id="IPR004360">
    <property type="entry name" value="Glyas_Fos-R_dOase_dom"/>
</dbReference>
<reference evidence="3 4" key="1">
    <citation type="journal article" date="2021" name="Int. J. Syst. Evol. Microbiol.">
        <title>Steroidobacter gossypii sp. nov., isolated from soil of cotton cropping field.</title>
        <authorList>
            <person name="Huang R."/>
            <person name="Yang S."/>
            <person name="Zhen C."/>
            <person name="Liu W."/>
        </authorList>
    </citation>
    <scope>NUCLEOTIDE SEQUENCE [LARGE SCALE GENOMIC DNA]</scope>
    <source>
        <strain evidence="3 4">S1-65</strain>
    </source>
</reference>
<dbReference type="InterPro" id="IPR029068">
    <property type="entry name" value="Glyas_Bleomycin-R_OHBP_Dase"/>
</dbReference>
<dbReference type="InterPro" id="IPR037523">
    <property type="entry name" value="VOC_core"/>
</dbReference>
<organism evidence="3 4">
    <name type="scientific">Steroidobacter gossypii</name>
    <dbReference type="NCBI Taxonomy" id="2805490"/>
    <lineage>
        <taxon>Bacteria</taxon>
        <taxon>Pseudomonadati</taxon>
        <taxon>Pseudomonadota</taxon>
        <taxon>Gammaproteobacteria</taxon>
        <taxon>Steroidobacterales</taxon>
        <taxon>Steroidobacteraceae</taxon>
        <taxon>Steroidobacter</taxon>
    </lineage>
</organism>
<dbReference type="InterPro" id="IPR052164">
    <property type="entry name" value="Anthracycline_SecMetBiosynth"/>
</dbReference>
<proteinExistence type="predicted"/>
<gene>
    <name evidence="3" type="ORF">JM946_02945</name>
</gene>
<feature type="compositionally biased region" description="Basic residues" evidence="1">
    <location>
        <begin position="411"/>
        <end position="433"/>
    </location>
</feature>
<accession>A0ABS1WRT1</accession>
<dbReference type="RefSeq" id="WP_203165641.1">
    <property type="nucleotide sequence ID" value="NZ_JAEVLS010000001.1"/>
</dbReference>
<feature type="region of interest" description="Disordered" evidence="1">
    <location>
        <begin position="252"/>
        <end position="433"/>
    </location>
</feature>
<name>A0ABS1WRT1_9GAMM</name>
<dbReference type="SUPFAM" id="SSF54593">
    <property type="entry name" value="Glyoxalase/Bleomycin resistance protein/Dihydroxybiphenyl dioxygenase"/>
    <property type="match status" value="2"/>
</dbReference>
<feature type="compositionally biased region" description="Basic residues" evidence="1">
    <location>
        <begin position="311"/>
        <end position="321"/>
    </location>
</feature>
<feature type="compositionally biased region" description="Basic residues" evidence="1">
    <location>
        <begin position="342"/>
        <end position="389"/>
    </location>
</feature>
<dbReference type="Gene3D" id="3.10.180.10">
    <property type="entry name" value="2,3-Dihydroxybiphenyl 1,2-Dioxygenase, domain 1"/>
    <property type="match status" value="2"/>
</dbReference>
<evidence type="ECO:0000313" key="4">
    <source>
        <dbReference type="Proteomes" id="UP000661077"/>
    </source>
</evidence>
<feature type="domain" description="VOC" evidence="2">
    <location>
        <begin position="9"/>
        <end position="119"/>
    </location>
</feature>
<protein>
    <recommendedName>
        <fullName evidence="2">VOC domain-containing protein</fullName>
    </recommendedName>
</protein>
<dbReference type="PROSITE" id="PS51819">
    <property type="entry name" value="VOC"/>
    <property type="match status" value="2"/>
</dbReference>
<comment type="caution">
    <text evidence="3">The sequence shown here is derived from an EMBL/GenBank/DDBJ whole genome shotgun (WGS) entry which is preliminary data.</text>
</comment>
<dbReference type="Proteomes" id="UP000661077">
    <property type="component" value="Unassembled WGS sequence"/>
</dbReference>
<evidence type="ECO:0000313" key="3">
    <source>
        <dbReference type="EMBL" id="MBM0103680.1"/>
    </source>
</evidence>
<dbReference type="Pfam" id="PF00903">
    <property type="entry name" value="Glyoxalase"/>
    <property type="match status" value="2"/>
</dbReference>
<feature type="compositionally biased region" description="Low complexity" evidence="1">
    <location>
        <begin position="324"/>
        <end position="336"/>
    </location>
</feature>
<sequence length="433" mass="45978">MADQSVRGRFVWHELVTPDSNAAHAFYGKAIGWKSQPWEEDASYVMFAAARGPVGATVGGNGSAAHWLPYVGTGDLDATIELAKQKGGSVVKDVATLSTGSRYAVLQDPYGARFGIYESADDYGKITPPKPGEHSWHELTSTDHEGAFDFYSALFGWEKLSEHDMGEMGMYLVYGLGGVQFGGMMTMQGASPAWVSYVQVKDVNQTAKKVKSAGGKIVNGPMEVPGGDWIVQALDPQGAMFAAHARAADMQKAAEAKTAKPKKAKQPKPEQEQLSLSEESPPPVVEDSETPAEEQAPPADRPPEEPAQKAPAKKAPARKRAPAKEAPPATEAPTEEAPAKKAPARKSPAKKAPAKKGPAKKAPARKSSKKSKAPAKKKAGKQSSKKRPAAKSAGSKKTAARKGARTVARPAKAKSKTRSGGKKKAAQKPRKRK</sequence>
<evidence type="ECO:0000259" key="2">
    <source>
        <dbReference type="PROSITE" id="PS51819"/>
    </source>
</evidence>
<dbReference type="PANTHER" id="PTHR33993:SF14">
    <property type="entry name" value="GB|AAF24581.1"/>
    <property type="match status" value="1"/>
</dbReference>
<dbReference type="PANTHER" id="PTHR33993">
    <property type="entry name" value="GLYOXALASE-RELATED"/>
    <property type="match status" value="1"/>
</dbReference>
<feature type="domain" description="VOC" evidence="2">
    <location>
        <begin position="132"/>
        <end position="246"/>
    </location>
</feature>